<accession>A0A511T854</accession>
<dbReference type="RefSeq" id="WP_074957695.1">
    <property type="nucleotide sequence ID" value="NZ_BJXR01000038.1"/>
</dbReference>
<sequence length="311" mass="33435">MSRGLSLRLSAALAVLVPVVGVAGGVEDAKRLVSLEVSDGERETLRQGLASAPFAEVAPALLPTLVEGPGVSPSPCEPLLAGARSPRSKAFCAAQAVWSEQLARGEASARADVLVKLLASAKEARTVSFLLTDVCVEAGWSPRAEAMVARVRDAGVAPEQAANCLLLRGDVSKHLPAALRVVKRAEPGLPRTWRRSQVYLSVFNIGDRVHELAAARRNELVDYGFHLLAQDEAEGASDAAYFTARYLGFVLKVPGEFAPDSTLEKYQGPHGLTPRYFADTVKNALHWREASRPWSSRRELGDSAGRPVPRR</sequence>
<protein>
    <submittedName>
        <fullName evidence="1">Uncharacterized protein</fullName>
    </submittedName>
</protein>
<dbReference type="EMBL" id="FOIB01000010">
    <property type="protein sequence ID" value="SEU34336.1"/>
    <property type="molecule type" value="Genomic_DNA"/>
</dbReference>
<proteinExistence type="predicted"/>
<organism evidence="1 4">
    <name type="scientific">Myxococcus fulvus</name>
    <dbReference type="NCBI Taxonomy" id="33"/>
    <lineage>
        <taxon>Bacteria</taxon>
        <taxon>Pseudomonadati</taxon>
        <taxon>Myxococcota</taxon>
        <taxon>Myxococcia</taxon>
        <taxon>Myxococcales</taxon>
        <taxon>Cystobacterineae</taxon>
        <taxon>Myxococcaceae</taxon>
        <taxon>Myxococcus</taxon>
    </lineage>
</organism>
<dbReference type="EMBL" id="BJXR01000038">
    <property type="protein sequence ID" value="GEN10360.1"/>
    <property type="molecule type" value="Genomic_DNA"/>
</dbReference>
<evidence type="ECO:0000313" key="3">
    <source>
        <dbReference type="Proteomes" id="UP000183760"/>
    </source>
</evidence>
<gene>
    <name evidence="1" type="ORF">MFU01_53970</name>
    <name evidence="2" type="ORF">SAMN05443572_11038</name>
</gene>
<dbReference type="STRING" id="1334629.MFUL124B02_13560"/>
<comment type="caution">
    <text evidence="1">The sequence shown here is derived from an EMBL/GenBank/DDBJ whole genome shotgun (WGS) entry which is preliminary data.</text>
</comment>
<dbReference type="AlphaFoldDB" id="A0A511T854"/>
<reference evidence="2 3" key="1">
    <citation type="submission" date="2016-10" db="EMBL/GenBank/DDBJ databases">
        <authorList>
            <person name="Varghese N."/>
            <person name="Submissions S."/>
        </authorList>
    </citation>
    <scope>NUCLEOTIDE SEQUENCE [LARGE SCALE GENOMIC DNA]</scope>
    <source>
        <strain evidence="2 3">DSM 16525</strain>
    </source>
</reference>
<keyword evidence="3" id="KW-1185">Reference proteome</keyword>
<reference evidence="1 4" key="2">
    <citation type="submission" date="2019-07" db="EMBL/GenBank/DDBJ databases">
        <title>Whole genome shotgun sequence of Myxococcus fulvus NBRC 100333.</title>
        <authorList>
            <person name="Hosoyama A."/>
            <person name="Uohara A."/>
            <person name="Ohji S."/>
            <person name="Ichikawa N."/>
        </authorList>
    </citation>
    <scope>NUCLEOTIDE SEQUENCE [LARGE SCALE GENOMIC DNA]</scope>
    <source>
        <strain evidence="1 4">NBRC 100333</strain>
    </source>
</reference>
<evidence type="ECO:0000313" key="1">
    <source>
        <dbReference type="EMBL" id="GEN10360.1"/>
    </source>
</evidence>
<dbReference type="Proteomes" id="UP000183760">
    <property type="component" value="Unassembled WGS sequence"/>
</dbReference>
<name>A0A511T854_MYXFU</name>
<dbReference type="Proteomes" id="UP000321514">
    <property type="component" value="Unassembled WGS sequence"/>
</dbReference>
<evidence type="ECO:0000313" key="4">
    <source>
        <dbReference type="Proteomes" id="UP000321514"/>
    </source>
</evidence>
<evidence type="ECO:0000313" key="2">
    <source>
        <dbReference type="EMBL" id="SEU34336.1"/>
    </source>
</evidence>